<protein>
    <submittedName>
        <fullName evidence="1">Uncharacterized protein</fullName>
    </submittedName>
</protein>
<keyword evidence="2" id="KW-1185">Reference proteome</keyword>
<dbReference type="RefSeq" id="WP_114593043.1">
    <property type="nucleotide sequence ID" value="NZ_CP031165.1"/>
</dbReference>
<accession>A0A346Y2P4</accession>
<name>A0A346Y2P4_9ACTN</name>
<sequence>MTHLDHTTITDRLERIARAIELGCVAADTAPRSSVQHALVDTVWEAVALGHQLTRDVAYDDLWSELDGLLARWDQIRGCAEAVALIDGAVIAAAVAAADIVETLTVLRDAIDTIDNTQLVLAARPGEQPATIQLMSAMAALESAGDRAFVAALGNDVLGRLDAAMALLTTCAARASRERTIARTRRR</sequence>
<reference evidence="1 2" key="1">
    <citation type="submission" date="2018-09" db="EMBL/GenBank/DDBJ databases">
        <title>Complete genome sequence of Euzebya sp. DY32-46 isolated from seawater of Pacific Ocean.</title>
        <authorList>
            <person name="Xu L."/>
            <person name="Wu Y.-H."/>
            <person name="Xu X.-W."/>
        </authorList>
    </citation>
    <scope>NUCLEOTIDE SEQUENCE [LARGE SCALE GENOMIC DNA]</scope>
    <source>
        <strain evidence="1 2">DY32-46</strain>
    </source>
</reference>
<dbReference type="Proteomes" id="UP000264006">
    <property type="component" value="Chromosome"/>
</dbReference>
<dbReference type="AlphaFoldDB" id="A0A346Y2P4"/>
<dbReference type="KEGG" id="euz:DVS28_a4074"/>
<evidence type="ECO:0000313" key="2">
    <source>
        <dbReference type="Proteomes" id="UP000264006"/>
    </source>
</evidence>
<organism evidence="1 2">
    <name type="scientific">Euzebya pacifica</name>
    <dbReference type="NCBI Taxonomy" id="1608957"/>
    <lineage>
        <taxon>Bacteria</taxon>
        <taxon>Bacillati</taxon>
        <taxon>Actinomycetota</taxon>
        <taxon>Nitriliruptoria</taxon>
        <taxon>Euzebyales</taxon>
    </lineage>
</organism>
<evidence type="ECO:0000313" key="1">
    <source>
        <dbReference type="EMBL" id="AXV08741.1"/>
    </source>
</evidence>
<dbReference type="OrthoDB" id="9828400at2"/>
<proteinExistence type="predicted"/>
<dbReference type="EMBL" id="CP031165">
    <property type="protein sequence ID" value="AXV08741.1"/>
    <property type="molecule type" value="Genomic_DNA"/>
</dbReference>
<gene>
    <name evidence="1" type="ORF">DVS28_a4074</name>
</gene>